<sequence length="68" mass="8053">MYLATIYVFLTKKNLNNFHYQKAVDDLAIKLFQKTGLEKEKNNSLANNLSIRAQNLKTYRDKKLIKLY</sequence>
<dbReference type="Proteomes" id="UP000276133">
    <property type="component" value="Unassembled WGS sequence"/>
</dbReference>
<proteinExistence type="predicted"/>
<reference evidence="1 2" key="1">
    <citation type="journal article" date="2018" name="Sci. Rep.">
        <title>Genomic signatures of local adaptation to the degree of environmental predictability in rotifers.</title>
        <authorList>
            <person name="Franch-Gras L."/>
            <person name="Hahn C."/>
            <person name="Garcia-Roger E.M."/>
            <person name="Carmona M.J."/>
            <person name="Serra M."/>
            <person name="Gomez A."/>
        </authorList>
    </citation>
    <scope>NUCLEOTIDE SEQUENCE [LARGE SCALE GENOMIC DNA]</scope>
    <source>
        <strain evidence="1">HYR1</strain>
    </source>
</reference>
<dbReference type="EMBL" id="REGN01003105">
    <property type="protein sequence ID" value="RNA24516.1"/>
    <property type="molecule type" value="Genomic_DNA"/>
</dbReference>
<evidence type="ECO:0000313" key="1">
    <source>
        <dbReference type="EMBL" id="RNA24516.1"/>
    </source>
</evidence>
<evidence type="ECO:0000313" key="2">
    <source>
        <dbReference type="Proteomes" id="UP000276133"/>
    </source>
</evidence>
<protein>
    <submittedName>
        <fullName evidence="1">Uncharacterized protein</fullName>
    </submittedName>
</protein>
<organism evidence="1 2">
    <name type="scientific">Brachionus plicatilis</name>
    <name type="common">Marine rotifer</name>
    <name type="synonym">Brachionus muelleri</name>
    <dbReference type="NCBI Taxonomy" id="10195"/>
    <lineage>
        <taxon>Eukaryota</taxon>
        <taxon>Metazoa</taxon>
        <taxon>Spiralia</taxon>
        <taxon>Gnathifera</taxon>
        <taxon>Rotifera</taxon>
        <taxon>Eurotatoria</taxon>
        <taxon>Monogononta</taxon>
        <taxon>Pseudotrocha</taxon>
        <taxon>Ploima</taxon>
        <taxon>Brachionidae</taxon>
        <taxon>Brachionus</taxon>
    </lineage>
</organism>
<gene>
    <name evidence="1" type="ORF">BpHYR1_006310</name>
</gene>
<name>A0A3M7RLU7_BRAPC</name>
<keyword evidence="2" id="KW-1185">Reference proteome</keyword>
<accession>A0A3M7RLU7</accession>
<comment type="caution">
    <text evidence="1">The sequence shown here is derived from an EMBL/GenBank/DDBJ whole genome shotgun (WGS) entry which is preliminary data.</text>
</comment>
<dbReference type="AlphaFoldDB" id="A0A3M7RLU7"/>